<evidence type="ECO:0000256" key="7">
    <source>
        <dbReference type="SAM" id="MobiDB-lite"/>
    </source>
</evidence>
<evidence type="ECO:0000313" key="10">
    <source>
        <dbReference type="Proteomes" id="UP000324091"/>
    </source>
</evidence>
<dbReference type="PROSITE" id="PS00109">
    <property type="entry name" value="PROTEIN_KINASE_TYR"/>
    <property type="match status" value="1"/>
</dbReference>
<keyword evidence="5 6" id="KW-0067">ATP-binding</keyword>
<proteinExistence type="predicted"/>
<evidence type="ECO:0000259" key="8">
    <source>
        <dbReference type="PROSITE" id="PS50011"/>
    </source>
</evidence>
<sequence>MDDPYAFLEEPDLSVGTFLSESLQVMDLLGEGAFGHVTKCFSTKTGEMEAVKIIKKFPGLPVEKNEVVILEQLRSLDPDTSNIIKWKESFTYQDHMCMSYELLDQDLQNYVKARGEGLLIPELKSVIRQVATALQHLRSFKIVHADIRPENIMIVDRRQQPIRVRLVDFGLSFQIGDRPFFQATGYRAPEVLLGIHPLTEAIDIWSTGATLVKVATASTIFENEEEYDELSQIIQSHGQPSDEILDRGKDTASYFCEQVDGEHHWRFKSPSEYEEETGLQAQTFTSIRLDDVPMIMAHGDPEDKNLFADLLKRMMQLDQDERITPLEVLQHPFLNESSPQGLLENNAVSLPGLDEDCRDTHTYGFVDCWRKSEYPERTHAGTGRTCKLHTESPQPQFQPGIEPGAFLL</sequence>
<dbReference type="PROSITE" id="PS00107">
    <property type="entry name" value="PROTEIN_KINASE_ATP"/>
    <property type="match status" value="1"/>
</dbReference>
<dbReference type="PROSITE" id="PS50011">
    <property type="entry name" value="PROTEIN_KINASE_DOM"/>
    <property type="match status" value="1"/>
</dbReference>
<dbReference type="GO" id="GO:0003677">
    <property type="term" value="F:DNA binding"/>
    <property type="evidence" value="ECO:0007669"/>
    <property type="project" value="UniProtKB-KW"/>
</dbReference>
<gene>
    <name evidence="9" type="ORF">D4764_04G0005510</name>
</gene>
<dbReference type="PANTHER" id="PTHR24058:SF17">
    <property type="entry name" value="HOMEODOMAIN INTERACTING PROTEIN KINASE, ISOFORM D"/>
    <property type="match status" value="1"/>
</dbReference>
<keyword evidence="10" id="KW-1185">Reference proteome</keyword>
<dbReference type="InterPro" id="IPR000719">
    <property type="entry name" value="Prot_kinase_dom"/>
</dbReference>
<evidence type="ECO:0000256" key="1">
    <source>
        <dbReference type="ARBA" id="ARBA00022527"/>
    </source>
</evidence>
<dbReference type="Gene3D" id="3.30.200.20">
    <property type="entry name" value="Phosphorylase Kinase, domain 1"/>
    <property type="match status" value="1"/>
</dbReference>
<dbReference type="InterPro" id="IPR017441">
    <property type="entry name" value="Protein_kinase_ATP_BS"/>
</dbReference>
<evidence type="ECO:0000256" key="6">
    <source>
        <dbReference type="PROSITE-ProRule" id="PRU10141"/>
    </source>
</evidence>
<accession>A0A5C6N387</accession>
<feature type="region of interest" description="Disordered" evidence="7">
    <location>
        <begin position="383"/>
        <end position="408"/>
    </location>
</feature>
<dbReference type="AlphaFoldDB" id="A0A5C6N387"/>
<dbReference type="GO" id="GO:0005524">
    <property type="term" value="F:ATP binding"/>
    <property type="evidence" value="ECO:0007669"/>
    <property type="project" value="UniProtKB-UniRule"/>
</dbReference>
<dbReference type="GO" id="GO:0005737">
    <property type="term" value="C:cytoplasm"/>
    <property type="evidence" value="ECO:0007669"/>
    <property type="project" value="TreeGrafter"/>
</dbReference>
<dbReference type="GO" id="GO:0004674">
    <property type="term" value="F:protein serine/threonine kinase activity"/>
    <property type="evidence" value="ECO:0007669"/>
    <property type="project" value="UniProtKB-KW"/>
</dbReference>
<evidence type="ECO:0000256" key="4">
    <source>
        <dbReference type="ARBA" id="ARBA00022777"/>
    </source>
</evidence>
<feature type="domain" description="Protein kinase" evidence="8">
    <location>
        <begin position="23"/>
        <end position="334"/>
    </location>
</feature>
<reference evidence="9 10" key="1">
    <citation type="submission" date="2019-04" db="EMBL/GenBank/DDBJ databases">
        <title>Chromosome genome assembly for Takifugu flavidus.</title>
        <authorList>
            <person name="Xiao S."/>
        </authorList>
    </citation>
    <scope>NUCLEOTIDE SEQUENCE [LARGE SCALE GENOMIC DNA]</scope>
    <source>
        <strain evidence="9">HTHZ2018</strain>
        <tissue evidence="9">Muscle</tissue>
    </source>
</reference>
<name>A0A5C6N387_9TELE</name>
<dbReference type="InterPro" id="IPR050494">
    <property type="entry name" value="Ser_Thr_dual-spec_kinase"/>
</dbReference>
<keyword evidence="4 9" id="KW-0418">Kinase</keyword>
<evidence type="ECO:0000256" key="2">
    <source>
        <dbReference type="ARBA" id="ARBA00022679"/>
    </source>
</evidence>
<dbReference type="Proteomes" id="UP000324091">
    <property type="component" value="Chromosome 4"/>
</dbReference>
<keyword evidence="9" id="KW-0238">DNA-binding</keyword>
<keyword evidence="1" id="KW-0723">Serine/threonine-protein kinase</keyword>
<keyword evidence="2" id="KW-0808">Transferase</keyword>
<evidence type="ECO:0000313" key="9">
    <source>
        <dbReference type="EMBL" id="TWW61904.1"/>
    </source>
</evidence>
<dbReference type="PANTHER" id="PTHR24058">
    <property type="entry name" value="DUAL SPECIFICITY PROTEIN KINASE"/>
    <property type="match status" value="1"/>
</dbReference>
<dbReference type="GO" id="GO:0005634">
    <property type="term" value="C:nucleus"/>
    <property type="evidence" value="ECO:0007669"/>
    <property type="project" value="TreeGrafter"/>
</dbReference>
<dbReference type="Pfam" id="PF00069">
    <property type="entry name" value="Pkinase"/>
    <property type="match status" value="1"/>
</dbReference>
<keyword evidence="3 6" id="KW-0547">Nucleotide-binding</keyword>
<organism evidence="9 10">
    <name type="scientific">Takifugu flavidus</name>
    <name type="common">sansaifugu</name>
    <dbReference type="NCBI Taxonomy" id="433684"/>
    <lineage>
        <taxon>Eukaryota</taxon>
        <taxon>Metazoa</taxon>
        <taxon>Chordata</taxon>
        <taxon>Craniata</taxon>
        <taxon>Vertebrata</taxon>
        <taxon>Euteleostomi</taxon>
        <taxon>Actinopterygii</taxon>
        <taxon>Neopterygii</taxon>
        <taxon>Teleostei</taxon>
        <taxon>Neoteleostei</taxon>
        <taxon>Acanthomorphata</taxon>
        <taxon>Eupercaria</taxon>
        <taxon>Tetraodontiformes</taxon>
        <taxon>Tetradontoidea</taxon>
        <taxon>Tetraodontidae</taxon>
        <taxon>Takifugu</taxon>
    </lineage>
</organism>
<dbReference type="EMBL" id="RHFK02000017">
    <property type="protein sequence ID" value="TWW61904.1"/>
    <property type="molecule type" value="Genomic_DNA"/>
</dbReference>
<dbReference type="SUPFAM" id="SSF56112">
    <property type="entry name" value="Protein kinase-like (PK-like)"/>
    <property type="match status" value="1"/>
</dbReference>
<dbReference type="GO" id="GO:0004713">
    <property type="term" value="F:protein tyrosine kinase activity"/>
    <property type="evidence" value="ECO:0007669"/>
    <property type="project" value="TreeGrafter"/>
</dbReference>
<evidence type="ECO:0000256" key="3">
    <source>
        <dbReference type="ARBA" id="ARBA00022741"/>
    </source>
</evidence>
<dbReference type="Gene3D" id="1.10.510.10">
    <property type="entry name" value="Transferase(Phosphotransferase) domain 1"/>
    <property type="match status" value="1"/>
</dbReference>
<protein>
    <submittedName>
        <fullName evidence="9">Homeodomain-interacting protein kinase 3</fullName>
    </submittedName>
</protein>
<dbReference type="InterPro" id="IPR011009">
    <property type="entry name" value="Kinase-like_dom_sf"/>
</dbReference>
<keyword evidence="9" id="KW-0371">Homeobox</keyword>
<comment type="caution">
    <text evidence="9">The sequence shown here is derived from an EMBL/GenBank/DDBJ whole genome shotgun (WGS) entry which is preliminary data.</text>
</comment>
<evidence type="ECO:0000256" key="5">
    <source>
        <dbReference type="ARBA" id="ARBA00022840"/>
    </source>
</evidence>
<dbReference type="InterPro" id="IPR008266">
    <property type="entry name" value="Tyr_kinase_AS"/>
</dbReference>
<feature type="binding site" evidence="6">
    <location>
        <position position="56"/>
    </location>
    <ligand>
        <name>ATP</name>
        <dbReference type="ChEBI" id="CHEBI:30616"/>
    </ligand>
</feature>